<dbReference type="Proteomes" id="UP000054874">
    <property type="component" value="Unassembled WGS sequence"/>
</dbReference>
<comment type="caution">
    <text evidence="3">The sequence shown here is derived from an EMBL/GenBank/DDBJ whole genome shotgun (WGS) entry which is preliminary data.</text>
</comment>
<dbReference type="PANTHER" id="PTHR39431">
    <property type="entry name" value="FRPA/C-RELATED PROTEIN"/>
    <property type="match status" value="1"/>
</dbReference>
<evidence type="ECO:0000313" key="4">
    <source>
        <dbReference type="Proteomes" id="UP000054874"/>
    </source>
</evidence>
<reference evidence="3 4" key="1">
    <citation type="submission" date="2015-11" db="EMBL/GenBank/DDBJ databases">
        <title>Butyribacter intestini gen. nov., sp. nov., a butyric acid-producing bacterium of the family Lachnospiraceae isolated from the human faeces.</title>
        <authorList>
            <person name="Zou Y."/>
            <person name="Xue W."/>
            <person name="Luo G."/>
            <person name="Lv M."/>
        </authorList>
    </citation>
    <scope>NUCLEOTIDE SEQUENCE [LARGE SCALE GENOMIC DNA]</scope>
    <source>
        <strain evidence="3 4">ACET-33324</strain>
    </source>
</reference>
<dbReference type="PANTHER" id="PTHR39431:SF1">
    <property type="entry name" value="FRPA_C-RELATED PROTEIN"/>
    <property type="match status" value="1"/>
</dbReference>
<feature type="region of interest" description="Disordered" evidence="2">
    <location>
        <begin position="32"/>
        <end position="52"/>
    </location>
</feature>
<dbReference type="EMBL" id="LNAM01000181">
    <property type="protein sequence ID" value="KSV58201.1"/>
    <property type="molecule type" value="Genomic_DNA"/>
</dbReference>
<dbReference type="STRING" id="290052.ASU35_13710"/>
<dbReference type="RefSeq" id="WP_058353548.1">
    <property type="nucleotide sequence ID" value="NZ_CABMMD010000181.1"/>
</dbReference>
<keyword evidence="1" id="KW-0175">Coiled coil</keyword>
<evidence type="ECO:0008006" key="5">
    <source>
        <dbReference type="Google" id="ProtNLM"/>
    </source>
</evidence>
<dbReference type="AlphaFoldDB" id="A0A0V8QDR4"/>
<gene>
    <name evidence="3" type="ORF">ASU35_13710</name>
</gene>
<proteinExistence type="predicted"/>
<feature type="compositionally biased region" description="Basic and acidic residues" evidence="2">
    <location>
        <begin position="32"/>
        <end position="42"/>
    </location>
</feature>
<accession>A0A0V8QDR4</accession>
<keyword evidence="4" id="KW-1185">Reference proteome</keyword>
<name>A0A0V8QDR4_9FIRM</name>
<feature type="coiled-coil region" evidence="1">
    <location>
        <begin position="52"/>
        <end position="82"/>
    </location>
</feature>
<evidence type="ECO:0000313" key="3">
    <source>
        <dbReference type="EMBL" id="KSV58201.1"/>
    </source>
</evidence>
<dbReference type="OrthoDB" id="1676884at2"/>
<organism evidence="3 4">
    <name type="scientific">Acetivibrio ethanolgignens</name>
    <dbReference type="NCBI Taxonomy" id="290052"/>
    <lineage>
        <taxon>Bacteria</taxon>
        <taxon>Bacillati</taxon>
        <taxon>Bacillota</taxon>
        <taxon>Clostridia</taxon>
        <taxon>Eubacteriales</taxon>
        <taxon>Oscillospiraceae</taxon>
        <taxon>Acetivibrio</taxon>
    </lineage>
</organism>
<evidence type="ECO:0000256" key="1">
    <source>
        <dbReference type="SAM" id="Coils"/>
    </source>
</evidence>
<evidence type="ECO:0000256" key="2">
    <source>
        <dbReference type="SAM" id="MobiDB-lite"/>
    </source>
</evidence>
<sequence length="380" mass="41865">MIINASAVGMKAERAYARTEKKTISTRLFRENPLTKEKENKGVESSISDQGKALAKQRRELLKKLEEEAQAKKQNTAAAQNTGGIEFLKEEDKTTYEMLKRMLEMLKRMREMLREGRLPDREFLDLTTLKRGKASSFAGFSLVSGGTTAVPARNATVWTQETKISSFVAEAESVNFSAAGIVKTADGREIGFNVDLELSRGFMEYTEMTELSQVKRVMTDPLVINLDTASATVSDQKFRFDLNADGVEDEMSYLNEGSGFLALDKNGDGRINDGTELFGARNGNGFSELAAYDSDGDGWIDEADDVYDKLAVWIKTADGTDRQLTLKEANVGAIYLGNVSTDYSLTESTADKADAQIHRTGVFLKESGQAGTIQHVDFAI</sequence>
<protein>
    <recommendedName>
        <fullName evidence="5">VCBS repeat-containing protein</fullName>
    </recommendedName>
</protein>